<dbReference type="STRING" id="1131935.PDENDC454_00860"/>
<evidence type="ECO:0000313" key="4">
    <source>
        <dbReference type="EMBL" id="EHQ64420.1"/>
    </source>
</evidence>
<dbReference type="GO" id="GO:0004560">
    <property type="term" value="F:alpha-L-fucosidase activity"/>
    <property type="evidence" value="ECO:0007669"/>
    <property type="project" value="TreeGrafter"/>
</dbReference>
<proteinExistence type="predicted"/>
<evidence type="ECO:0000256" key="1">
    <source>
        <dbReference type="SAM" id="MobiDB-lite"/>
    </source>
</evidence>
<dbReference type="SUPFAM" id="SSF48208">
    <property type="entry name" value="Six-hairpin glycosidases"/>
    <property type="match status" value="1"/>
</dbReference>
<dbReference type="AlphaFoldDB" id="H3S9H2"/>
<evidence type="ECO:0000259" key="2">
    <source>
        <dbReference type="Pfam" id="PF14498"/>
    </source>
</evidence>
<dbReference type="GO" id="GO:0005975">
    <property type="term" value="P:carbohydrate metabolic process"/>
    <property type="evidence" value="ECO:0007669"/>
    <property type="project" value="InterPro"/>
</dbReference>
<organism evidence="4 5">
    <name type="scientific">Paenibacillus dendritiformis C454</name>
    <dbReference type="NCBI Taxonomy" id="1131935"/>
    <lineage>
        <taxon>Bacteria</taxon>
        <taxon>Bacillati</taxon>
        <taxon>Bacillota</taxon>
        <taxon>Bacilli</taxon>
        <taxon>Bacillales</taxon>
        <taxon>Paenibacillaceae</taxon>
        <taxon>Paenibacillus</taxon>
    </lineage>
</organism>
<dbReference type="PANTHER" id="PTHR31084">
    <property type="entry name" value="ALPHA-L-FUCOSIDASE 2"/>
    <property type="match status" value="1"/>
</dbReference>
<keyword evidence="4" id="KW-0378">Hydrolase</keyword>
<dbReference type="InterPro" id="IPR008928">
    <property type="entry name" value="6-hairpin_glycosidase_sf"/>
</dbReference>
<keyword evidence="5" id="KW-1185">Reference proteome</keyword>
<accession>H3S9H2</accession>
<dbReference type="Gene3D" id="1.50.10.10">
    <property type="match status" value="1"/>
</dbReference>
<dbReference type="PATRIC" id="fig|1131935.3.peg.159"/>
<dbReference type="InterPro" id="IPR054363">
    <property type="entry name" value="GH95_cat"/>
</dbReference>
<reference evidence="4 5" key="1">
    <citation type="journal article" date="2012" name="J. Bacteriol.">
        <title>Genome Sequence of the Pattern-Forming Social Bacterium Paenibacillus dendritiformis C454 Chiral Morphotype.</title>
        <authorList>
            <person name="Sirota-Madi A."/>
            <person name="Olender T."/>
            <person name="Helman Y."/>
            <person name="Brainis I."/>
            <person name="Finkelshtein A."/>
            <person name="Roth D."/>
            <person name="Hagai E."/>
            <person name="Leshkowitz D."/>
            <person name="Brodsky L."/>
            <person name="Galatenko V."/>
            <person name="Nikolaev V."/>
            <person name="Gutnick D.L."/>
            <person name="Lancet D."/>
            <person name="Ben-Jacob E."/>
        </authorList>
    </citation>
    <scope>NUCLEOTIDE SEQUENCE [LARGE SCALE GENOMIC DNA]</scope>
    <source>
        <strain evidence="4 5">C454</strain>
    </source>
</reference>
<dbReference type="RefSeq" id="WP_006674684.1">
    <property type="nucleotide sequence ID" value="NZ_AHKH01000001.1"/>
</dbReference>
<dbReference type="SUPFAM" id="SSF49785">
    <property type="entry name" value="Galactose-binding domain-like"/>
    <property type="match status" value="1"/>
</dbReference>
<protein>
    <submittedName>
        <fullName evidence="4">Trehalose and maltose hydrolase (Phosphorylase)-like protein</fullName>
    </submittedName>
</protein>
<gene>
    <name evidence="4" type="ORF">PDENDC454_00860</name>
</gene>
<feature type="region of interest" description="Disordered" evidence="1">
    <location>
        <begin position="823"/>
        <end position="878"/>
    </location>
</feature>
<dbReference type="EMBL" id="AHKH01000001">
    <property type="protein sequence ID" value="EHQ64420.1"/>
    <property type="molecule type" value="Genomic_DNA"/>
</dbReference>
<dbReference type="Gene3D" id="2.60.120.430">
    <property type="entry name" value="Galactose-binding lectin"/>
    <property type="match status" value="1"/>
</dbReference>
<dbReference type="InterPro" id="IPR013780">
    <property type="entry name" value="Glyco_hydro_b"/>
</dbReference>
<evidence type="ECO:0000313" key="5">
    <source>
        <dbReference type="Proteomes" id="UP000003900"/>
    </source>
</evidence>
<feature type="domain" description="Glycosyl hydrolase family 95 N-terminal" evidence="2">
    <location>
        <begin position="6"/>
        <end position="271"/>
    </location>
</feature>
<dbReference type="Proteomes" id="UP000003900">
    <property type="component" value="Unassembled WGS sequence"/>
</dbReference>
<dbReference type="Pfam" id="PF22124">
    <property type="entry name" value="Glyco_hydro_95_cat"/>
    <property type="match status" value="1"/>
</dbReference>
<sequence length="1105" mass="124141">MHTVSYENAPSGWKEALPLGNGHFGGMMFFEDNKLTLAMNHYEVYYRKLHRYSQAYSSGERRPYRKMYGRTYGELKERAREMYRDPEREPFFLYGDALSEHNLHRRYGKPAGGVSHYPTGEIGLFPSAELADSERYVLQLDVEEACVRLRIERGEDELEACTIVAPDGDYILCEIRQTCPSLLEAVSLSLPARRYAELATDYWQVDDTTFCYRGSFYPDGEDREAYEPFSFLVMTRIAGAKGIADISADGMRIRLEAAEPSVTLLTTVVTEAPDLEAAALERLNREAARVERLKERHRTHWTRFWERSSVSLPDPLLEDLWHINLYAIACSSGKGGRMAEQACGLNGLWDIKQPTKWGSMWYWDVNIQAAFWPLYTANHLEIAEAFNDGLLSYAGEAERMAREFYGQDGIAGDYPHALYYSIWPWCAQFLWDYYRYSLDRQFLKEKAYPLFKRILRFFEGIVEADGESGTYAVFPDISPEQGPLTRNSVSTLSTVKHLLRIAVEANRLLGEAEEDCRRWSELAERLAPYPTGESNRYGPVLRDSEWAPADMHMRHPSLLMPIYPIGELSKHSAPELRQLAENTLRYAEHHTEYGVFQFGWLSCAASRLGKGNAALRLLYEQGIDLSLRSNGLFAEETERWMNYCNITNEPLYHPHMMEASGEVVAAINEMLLQSWSGAIEVFPAIPSGEPEPERMAGLYAHEVGHKVRSYAKWDECSFRDLLAAGAFEVSAALREGRTAWVRLKSKAGQRAVLVHPFGPEVEAAVARLDESGWSPIPHHREQGRLVFDTEAGGEYAVYPAAIAVDGLSLLLCGEAGAEARAAGAAAGQWDEPGQSDNPGEAALSSDAGRTGEVGQFGEAGQYGQAGQSSKAEQSGEVGEVDVPVQASMSGPDRASPRVREAHTGRRVFLGKDRDTRHYQLLDHFTFDYYTGNYRESRLAAYRIDCGPGKRAKHYGKALPRQVHMDGIVGQAFRPLTPQMSFTPYAGIGWAAAGELIAEDRGGPDELRRDFIGGTEEATLLIELPRGRYDLLFVSGESALPSYTIVEIEGQSVWKPERPLRAGEFATDIVPIAQRRDGYAAIRFRSGEGLPWRVNVLIVNKNYPYL</sequence>
<comment type="caution">
    <text evidence="4">The sequence shown here is derived from an EMBL/GenBank/DDBJ whole genome shotgun (WGS) entry which is preliminary data.</text>
</comment>
<name>H3S9H2_9BACL</name>
<evidence type="ECO:0000259" key="3">
    <source>
        <dbReference type="Pfam" id="PF22124"/>
    </source>
</evidence>
<dbReference type="InterPro" id="IPR012341">
    <property type="entry name" value="6hp_glycosidase-like_sf"/>
</dbReference>
<dbReference type="InterPro" id="IPR027414">
    <property type="entry name" value="GH95_N_dom"/>
</dbReference>
<dbReference type="PANTHER" id="PTHR31084:SF0">
    <property type="entry name" value="ALPHA-L-FUCOSIDASE 2"/>
    <property type="match status" value="1"/>
</dbReference>
<dbReference type="InterPro" id="IPR008979">
    <property type="entry name" value="Galactose-bd-like_sf"/>
</dbReference>
<feature type="domain" description="Glycosyl hydrolase family 95 catalytic" evidence="3">
    <location>
        <begin position="314"/>
        <end position="671"/>
    </location>
</feature>
<dbReference type="Pfam" id="PF14498">
    <property type="entry name" value="Glyco_hyd_65N_2"/>
    <property type="match status" value="1"/>
</dbReference>
<dbReference type="Gene3D" id="2.60.40.1180">
    <property type="entry name" value="Golgi alpha-mannosidase II"/>
    <property type="match status" value="1"/>
</dbReference>